<organism evidence="2">
    <name type="scientific">Anopheles marajoara</name>
    <dbReference type="NCBI Taxonomy" id="58244"/>
    <lineage>
        <taxon>Eukaryota</taxon>
        <taxon>Metazoa</taxon>
        <taxon>Ecdysozoa</taxon>
        <taxon>Arthropoda</taxon>
        <taxon>Hexapoda</taxon>
        <taxon>Insecta</taxon>
        <taxon>Pterygota</taxon>
        <taxon>Neoptera</taxon>
        <taxon>Endopterygota</taxon>
        <taxon>Diptera</taxon>
        <taxon>Nematocera</taxon>
        <taxon>Culicoidea</taxon>
        <taxon>Culicidae</taxon>
        <taxon>Anophelinae</taxon>
        <taxon>Anopheles</taxon>
    </lineage>
</organism>
<dbReference type="AlphaFoldDB" id="A0A2M4CF11"/>
<evidence type="ECO:0000256" key="1">
    <source>
        <dbReference type="SAM" id="MobiDB-lite"/>
    </source>
</evidence>
<protein>
    <submittedName>
        <fullName evidence="2">Putative secreted protein</fullName>
    </submittedName>
</protein>
<name>A0A2M4CF11_9DIPT</name>
<accession>A0A2M4CF11</accession>
<proteinExistence type="predicted"/>
<dbReference type="EMBL" id="GGFJ01014377">
    <property type="protein sequence ID" value="MBW63518.1"/>
    <property type="molecule type" value="Transcribed_RNA"/>
</dbReference>
<evidence type="ECO:0000313" key="2">
    <source>
        <dbReference type="EMBL" id="MBW63518.1"/>
    </source>
</evidence>
<sequence length="71" mass="7786">MLYAAVAAVAAAAAAAGSLRRTQCTYTHKRHTCARAHAHTNTRARPITALYSRRRRKGAREKIGARSEQSH</sequence>
<feature type="compositionally biased region" description="Basic and acidic residues" evidence="1">
    <location>
        <begin position="60"/>
        <end position="71"/>
    </location>
</feature>
<reference evidence="2" key="1">
    <citation type="submission" date="2018-01" db="EMBL/GenBank/DDBJ databases">
        <title>An insight into the sialome of Amazonian anophelines.</title>
        <authorList>
            <person name="Ribeiro J.M."/>
            <person name="Scarpassa V."/>
            <person name="Calvo E."/>
        </authorList>
    </citation>
    <scope>NUCLEOTIDE SEQUENCE</scope>
    <source>
        <tissue evidence="2">Salivary glands</tissue>
    </source>
</reference>
<feature type="region of interest" description="Disordered" evidence="1">
    <location>
        <begin position="35"/>
        <end position="71"/>
    </location>
</feature>